<dbReference type="RefSeq" id="WP_345265995.1">
    <property type="nucleotide sequence ID" value="NZ_BAABIM010000002.1"/>
</dbReference>
<accession>A0ABP8WBD2</accession>
<protein>
    <submittedName>
        <fullName evidence="2">Cytochrome c biogenesis CcdA family protein</fullName>
    </submittedName>
</protein>
<dbReference type="Proteomes" id="UP001500621">
    <property type="component" value="Unassembled WGS sequence"/>
</dbReference>
<keyword evidence="3" id="KW-1185">Reference proteome</keyword>
<proteinExistence type="predicted"/>
<dbReference type="EMBL" id="BAABIM010000002">
    <property type="protein sequence ID" value="GAA4685337.1"/>
    <property type="molecule type" value="Genomic_DNA"/>
</dbReference>
<evidence type="ECO:0000313" key="3">
    <source>
        <dbReference type="Proteomes" id="UP001500621"/>
    </source>
</evidence>
<sequence>MDTAALTLALTAGALAALNPCGFALLPAYLSLSVLPAADGGPPAVRSWRGTAGNVGRALGATAAMTAGFVLVFGVFGLLISPAASAAQEYLPYVTAATGVLLALVGLALLTGRHLWLPLPRISRGGGSGLAATVGYGVVYAVASLTCTVGPFLAIVVTSLRSDAPAEGVALFAVYALGMGAVVGVAAIAVALASGTLLRGMRGAGRWLPRAAGALVLVVGLYVAWYGVWEVRVLGGADPADPVVDTALQLQQWLNDQLRRVLPGA</sequence>
<name>A0ABP8WBD2_9ACTN</name>
<organism evidence="2 3">
    <name type="scientific">Nocardioides nanhaiensis</name>
    <dbReference type="NCBI Taxonomy" id="1476871"/>
    <lineage>
        <taxon>Bacteria</taxon>
        <taxon>Bacillati</taxon>
        <taxon>Actinomycetota</taxon>
        <taxon>Actinomycetes</taxon>
        <taxon>Propionibacteriales</taxon>
        <taxon>Nocardioidaceae</taxon>
        <taxon>Nocardioides</taxon>
    </lineage>
</organism>
<reference evidence="3" key="1">
    <citation type="journal article" date="2019" name="Int. J. Syst. Evol. Microbiol.">
        <title>The Global Catalogue of Microorganisms (GCM) 10K type strain sequencing project: providing services to taxonomists for standard genome sequencing and annotation.</title>
        <authorList>
            <consortium name="The Broad Institute Genomics Platform"/>
            <consortium name="The Broad Institute Genome Sequencing Center for Infectious Disease"/>
            <person name="Wu L."/>
            <person name="Ma J."/>
        </authorList>
    </citation>
    <scope>NUCLEOTIDE SEQUENCE [LARGE SCALE GENOMIC DNA]</scope>
    <source>
        <strain evidence="3">JCM 18127</strain>
    </source>
</reference>
<feature type="transmembrane region" description="Helical" evidence="1">
    <location>
        <begin position="26"/>
        <end position="46"/>
    </location>
</feature>
<evidence type="ECO:0000313" key="2">
    <source>
        <dbReference type="EMBL" id="GAA4685337.1"/>
    </source>
</evidence>
<dbReference type="PANTHER" id="PTHR31272:SF4">
    <property type="entry name" value="CYTOCHROME C-TYPE BIOGENESIS PROTEIN HI_1454-RELATED"/>
    <property type="match status" value="1"/>
</dbReference>
<keyword evidence="1" id="KW-1133">Transmembrane helix</keyword>
<feature type="transmembrane region" description="Helical" evidence="1">
    <location>
        <begin position="207"/>
        <end position="228"/>
    </location>
</feature>
<comment type="caution">
    <text evidence="2">The sequence shown here is derived from an EMBL/GenBank/DDBJ whole genome shotgun (WGS) entry which is preliminary data.</text>
</comment>
<dbReference type="PANTHER" id="PTHR31272">
    <property type="entry name" value="CYTOCHROME C-TYPE BIOGENESIS PROTEIN HI_1454-RELATED"/>
    <property type="match status" value="1"/>
</dbReference>
<feature type="transmembrane region" description="Helical" evidence="1">
    <location>
        <begin position="58"/>
        <end position="84"/>
    </location>
</feature>
<keyword evidence="1" id="KW-0472">Membrane</keyword>
<dbReference type="InterPro" id="IPR051790">
    <property type="entry name" value="Cytochrome_c-biogenesis_DsbD"/>
</dbReference>
<keyword evidence="1" id="KW-0812">Transmembrane</keyword>
<feature type="transmembrane region" description="Helical" evidence="1">
    <location>
        <begin position="130"/>
        <end position="157"/>
    </location>
</feature>
<gene>
    <name evidence="2" type="ORF">GCM10023226_23610</name>
</gene>
<evidence type="ECO:0000256" key="1">
    <source>
        <dbReference type="SAM" id="Phobius"/>
    </source>
</evidence>
<feature type="transmembrane region" description="Helical" evidence="1">
    <location>
        <begin position="169"/>
        <end position="195"/>
    </location>
</feature>
<feature type="transmembrane region" description="Helical" evidence="1">
    <location>
        <begin position="90"/>
        <end position="110"/>
    </location>
</feature>